<accession>A0A994J3M5</accession>
<dbReference type="Proteomes" id="UP000005640">
    <property type="component" value="Chromosome 4"/>
</dbReference>
<dbReference type="AlphaFoldDB" id="A0A994J3M5"/>
<dbReference type="EMBL" id="AC058822">
    <property type="status" value="NOT_ANNOTATED_CDS"/>
    <property type="molecule type" value="Genomic_DNA"/>
</dbReference>
<organism evidence="2 3">
    <name type="scientific">Homo sapiens</name>
    <name type="common">Human</name>
    <dbReference type="NCBI Taxonomy" id="9606"/>
    <lineage>
        <taxon>Eukaryota</taxon>
        <taxon>Metazoa</taxon>
        <taxon>Chordata</taxon>
        <taxon>Craniata</taxon>
        <taxon>Vertebrata</taxon>
        <taxon>Euteleostomi</taxon>
        <taxon>Mammalia</taxon>
        <taxon>Eutheria</taxon>
        <taxon>Euarchontoglires</taxon>
        <taxon>Primates</taxon>
        <taxon>Haplorrhini</taxon>
        <taxon>Catarrhini</taxon>
        <taxon>Hominidae</taxon>
        <taxon>Homo</taxon>
    </lineage>
</organism>
<dbReference type="HGNC" id="HGNC:19124">
    <property type="gene designation" value="FIP1L1"/>
</dbReference>
<dbReference type="OrthoDB" id="1917198at2759"/>
<evidence type="ECO:0000313" key="2">
    <source>
        <dbReference type="Ensembl" id="ENSP00000515345.1"/>
    </source>
</evidence>
<dbReference type="GeneTree" id="ENSGT01080000257472"/>
<name>A0A994J3M5_HUMAN</name>
<reference evidence="2" key="4">
    <citation type="submission" date="2025-08" db="UniProtKB">
        <authorList>
            <consortium name="Ensembl"/>
        </authorList>
    </citation>
    <scope>IDENTIFICATION</scope>
</reference>
<sequence length="53" mass="5959">MSAGEVERLVSELSGGTGGDEEEEWLYGDENEVERPEEENASLQLCYIYPSFD</sequence>
<dbReference type="EMBL" id="AC098821">
    <property type="status" value="NOT_ANNOTATED_CDS"/>
    <property type="molecule type" value="Genomic_DNA"/>
</dbReference>
<evidence type="ECO:0000313" key="3">
    <source>
        <dbReference type="Proteomes" id="UP000005640"/>
    </source>
</evidence>
<reference evidence="2 3" key="2">
    <citation type="journal article" date="2004" name="Nature">
        <title>Finishing the euchromatic sequence of the human genome.</title>
        <authorList>
            <consortium name="International Human Genome Sequencing Consortium"/>
        </authorList>
    </citation>
    <scope>NUCLEOTIDE SEQUENCE [LARGE SCALE GENOMIC DNA]</scope>
</reference>
<protein>
    <submittedName>
        <fullName evidence="2">Factor interacting with PAPOLA and CPSF1</fullName>
    </submittedName>
</protein>
<gene>
    <name evidence="2" type="primary">FIP1L1</name>
</gene>
<reference evidence="2 3" key="3">
    <citation type="journal article" date="2005" name="Nature">
        <title>Generation and annotation of the DNA sequences of human chromosomes 2 and 4.</title>
        <authorList>
            <person name="Hillier L.W."/>
            <person name="Graves T.A."/>
            <person name="Fulton R.S."/>
            <person name="Fulton L.A."/>
            <person name="Pepin K.H."/>
            <person name="Minx P."/>
            <person name="Wagner-McPherson C."/>
            <person name="Layman D."/>
            <person name="Wylie K."/>
            <person name="Sekhon M."/>
            <person name="Becker M.C."/>
            <person name="Fewell G.A."/>
            <person name="Delehaunty K.D."/>
            <person name="Miner T.L."/>
            <person name="Nash W.E."/>
            <person name="Kremitzki C."/>
            <person name="Oddy L."/>
            <person name="Du H."/>
            <person name="Sun H."/>
            <person name="Bradshaw-Cordum H."/>
            <person name="Ali J."/>
            <person name="Carter J."/>
            <person name="Cordes M."/>
            <person name="Harris A."/>
            <person name="Isak A."/>
            <person name="van Brunt A."/>
            <person name="Nguyen C."/>
            <person name="Du F."/>
            <person name="Courtney L."/>
            <person name="Kalicki J."/>
            <person name="Ozersky P."/>
            <person name="Abbott S."/>
            <person name="Armstrong J."/>
            <person name="Belter E.A."/>
            <person name="Caruso L."/>
            <person name="Cedroni M."/>
            <person name="Cotton M."/>
            <person name="Davidson T."/>
            <person name="Desai A."/>
            <person name="Elliott G."/>
            <person name="Erb T."/>
            <person name="Fronick C."/>
            <person name="Gaige T."/>
            <person name="Haakenson W."/>
            <person name="Haglund K."/>
            <person name="Holmes A."/>
            <person name="Harkins R."/>
            <person name="Kim K."/>
            <person name="Kruchowski S.S."/>
            <person name="Strong C.M."/>
            <person name="Grewal N."/>
            <person name="Goyea E."/>
            <person name="Hou S."/>
            <person name="Levy A."/>
            <person name="Martinka S."/>
            <person name="Mead K."/>
            <person name="McLellan M.D."/>
            <person name="Meyer R."/>
            <person name="Randall-Maher J."/>
            <person name="Tomlinson C."/>
            <person name="Dauphin-Kohlberg S."/>
            <person name="Kozlowicz-Reilly A."/>
            <person name="Shah N."/>
            <person name="Swearengen-Shahid S."/>
            <person name="Snider J."/>
            <person name="Strong J.T."/>
            <person name="Thompson J."/>
            <person name="Yoakum M."/>
            <person name="Leonard S."/>
            <person name="Pearman C."/>
            <person name="Trani L."/>
            <person name="Radionenko M."/>
            <person name="Waligorski J.E."/>
            <person name="Wang C."/>
            <person name="Rock S.M."/>
            <person name="Tin-Wollam A.M."/>
            <person name="Maupin R."/>
            <person name="Latreille P."/>
            <person name="Wendl M.C."/>
            <person name="Yang S.P."/>
            <person name="Pohl C."/>
            <person name="Wallis J.W."/>
            <person name="Spieth J."/>
            <person name="Bieri T.A."/>
            <person name="Berkowicz N."/>
            <person name="Nelson J.O."/>
            <person name="Osborne J."/>
            <person name="Ding L."/>
            <person name="Meyer R."/>
            <person name="Sabo A."/>
            <person name="Shotland Y."/>
            <person name="Sinha P."/>
            <person name="Wohldmann P.E."/>
            <person name="Cook L.L."/>
            <person name="Hickenbotham M.T."/>
            <person name="Eldred J."/>
            <person name="Williams D."/>
            <person name="Jones T.A."/>
            <person name="She X."/>
            <person name="Ciccarelli F.D."/>
            <person name="Izaurralde E."/>
            <person name="Taylor J."/>
            <person name="Schmutz J."/>
            <person name="Myers R.M."/>
            <person name="Cox D.R."/>
            <person name="Huang X."/>
            <person name="McPherson J.D."/>
            <person name="Mardis E.R."/>
            <person name="Clifton S.W."/>
            <person name="Warren W.C."/>
            <person name="Chinwalla A.T."/>
            <person name="Eddy S.R."/>
            <person name="Marra M.A."/>
            <person name="Ovcharenko I."/>
            <person name="Furey T.S."/>
            <person name="Miller W."/>
            <person name="Eichler E.E."/>
            <person name="Bork P."/>
            <person name="Suyama M."/>
            <person name="Torrents D."/>
            <person name="Waterston R.H."/>
            <person name="Wilson R.K."/>
        </authorList>
    </citation>
    <scope>NUCLEOTIDE SEQUENCE [LARGE SCALE GENOMIC DNA]</scope>
</reference>
<evidence type="ECO:0000256" key="1">
    <source>
        <dbReference type="SAM" id="MobiDB-lite"/>
    </source>
</evidence>
<dbReference type="OpenTargets" id="ENSG00000145216"/>
<keyword evidence="3" id="KW-1185">Reference proteome</keyword>
<reference evidence="2" key="5">
    <citation type="submission" date="2025-09" db="UniProtKB">
        <authorList>
            <consortium name="Ensembl"/>
        </authorList>
    </citation>
    <scope>IDENTIFICATION</scope>
</reference>
<feature type="region of interest" description="Disordered" evidence="1">
    <location>
        <begin position="1"/>
        <end position="23"/>
    </location>
</feature>
<dbReference type="Ensembl" id="ENST00000703499.1">
    <property type="protein sequence ID" value="ENSP00000515345.1"/>
    <property type="gene ID" value="ENSG00000145216.18"/>
</dbReference>
<proteinExistence type="predicted"/>
<dbReference type="Ensembl" id="ENST00000703499.1">
    <property type="protein sequence ID" value="ENSP00000515345.1"/>
    <property type="gene ID" value="ENSG00000145216.17"/>
</dbReference>
<reference evidence="2 3" key="1">
    <citation type="journal article" date="2001" name="Nature">
        <title>Initial sequencing and analysis of the human genome.</title>
        <authorList>
            <consortium name="International Human Genome Sequencing Consortium"/>
            <person name="Lander E.S."/>
            <person name="Linton L.M."/>
            <person name="Birren B."/>
            <person name="Nusbaum C."/>
            <person name="Zody M.C."/>
            <person name="Baldwin J."/>
            <person name="Devon K."/>
            <person name="Dewar K."/>
            <person name="Doyle M."/>
            <person name="FitzHugh W."/>
            <person name="Funke R."/>
            <person name="Gage D."/>
            <person name="Harris K."/>
            <person name="Heaford A."/>
            <person name="Howland J."/>
            <person name="Kann L."/>
            <person name="Lehoczky J."/>
            <person name="LeVine R."/>
            <person name="McEwan P."/>
            <person name="McKernan K."/>
            <person name="Meldrim J."/>
            <person name="Mesirov J.P."/>
            <person name="Miranda C."/>
            <person name="Morris W."/>
            <person name="Naylor J."/>
            <person name="Raymond C."/>
            <person name="Rosetti M."/>
            <person name="Santos R."/>
            <person name="Sheridan A."/>
            <person name="Sougnez C."/>
            <person name="Stange-Thomann N."/>
            <person name="Stojanovic N."/>
            <person name="Subramanian A."/>
            <person name="Wyman D."/>
            <person name="Rogers J."/>
            <person name="Sulston J."/>
            <person name="Ainscough R."/>
            <person name="Beck S."/>
            <person name="Bentley D."/>
            <person name="Burton J."/>
            <person name="Clee C."/>
            <person name="Carter N."/>
            <person name="Coulson A."/>
            <person name="Deadman R."/>
            <person name="Deloukas P."/>
            <person name="Dunham A."/>
            <person name="Dunham I."/>
            <person name="Durbin R."/>
            <person name="French L."/>
            <person name="Grafham D."/>
            <person name="Gregory S."/>
            <person name="Hubbard T."/>
            <person name="Humphray S."/>
            <person name="Hunt A."/>
            <person name="Jones M."/>
            <person name="Lloyd C."/>
            <person name="McMurray A."/>
            <person name="Matthews L."/>
            <person name="Mercer S."/>
            <person name="Milne S."/>
            <person name="Mullikin J.C."/>
            <person name="Mungall A."/>
            <person name="Plumb R."/>
            <person name="Ross M."/>
            <person name="Shownkeen R."/>
            <person name="Sims S."/>
            <person name="Waterston R.H."/>
            <person name="Wilson R.K."/>
            <person name="Hillier L.W."/>
            <person name="McPherson J.D."/>
            <person name="Marra M.A."/>
            <person name="Mardis E.R."/>
            <person name="Fulton L.A."/>
            <person name="Chinwalla A.T."/>
            <person name="Pepin K.H."/>
            <person name="Gish W.R."/>
            <person name="Chissoe S.L."/>
            <person name="Wendl M.C."/>
            <person name="Delehaunty K.D."/>
            <person name="Miner T.L."/>
            <person name="Delehaunty A."/>
            <person name="Kramer J.B."/>
            <person name="Cook L.L."/>
            <person name="Fulton R.S."/>
            <person name="Johnson D.L."/>
            <person name="Minx P.J."/>
            <person name="Clifton S.W."/>
            <person name="Hawkins T."/>
            <person name="Branscomb E."/>
            <person name="Predki P."/>
            <person name="Richardson P."/>
            <person name="Wenning S."/>
            <person name="Slezak T."/>
            <person name="Doggett N."/>
            <person name="Cheng J.F."/>
            <person name="Olsen A."/>
            <person name="Lucas S."/>
            <person name="Elkin C."/>
            <person name="Uberbacher E."/>
            <person name="Frazier M."/>
            <person name="Gibbs R.A."/>
            <person name="Muzny D.M."/>
            <person name="Scherer S.E."/>
            <person name="Bouck J.B."/>
            <person name="Sodergren E.J."/>
            <person name="Worley K.C."/>
            <person name="Rives C.M."/>
            <person name="Gorrell J.H."/>
            <person name="Metzker M.L."/>
            <person name="Naylor S.L."/>
            <person name="Kucherlapati R.S."/>
            <person name="Nelson D.L."/>
            <person name="Weinstock G.M."/>
            <person name="Sakaki Y."/>
            <person name="Fujiyama A."/>
            <person name="Hattori M."/>
            <person name="Yada T."/>
            <person name="Toyoda A."/>
            <person name="Itoh T."/>
            <person name="Kawagoe C."/>
            <person name="Watanabe H."/>
            <person name="Totoki Y."/>
            <person name="Taylor T."/>
            <person name="Weissenbach J."/>
            <person name="Heilig R."/>
            <person name="Saurin W."/>
            <person name="Artiguenave F."/>
            <person name="Brottier P."/>
            <person name="Bruls T."/>
            <person name="Pelletier E."/>
            <person name="Robert C."/>
            <person name="Wincker P."/>
            <person name="Smith D.R."/>
            <person name="Doucette-Stamm L."/>
            <person name="Rubenfield M."/>
            <person name="Weinstock K."/>
            <person name="Lee H.M."/>
            <person name="Dubois J."/>
            <person name="Rosenthal A."/>
            <person name="Platzer M."/>
            <person name="Nyakatura G."/>
            <person name="Taudien S."/>
            <person name="Rump A."/>
            <person name="Yang H."/>
            <person name="Yu J."/>
            <person name="Wang J."/>
            <person name="Huang G."/>
            <person name="Gu J."/>
            <person name="Hood L."/>
            <person name="Rowen L."/>
            <person name="Madan A."/>
            <person name="Qin S."/>
            <person name="Davis R.W."/>
            <person name="Federspiel N.A."/>
            <person name="Abola A.P."/>
            <person name="Proctor M.J."/>
            <person name="Myers R.M."/>
            <person name="Schmutz J."/>
            <person name="Dickson M."/>
            <person name="Grimwood J."/>
            <person name="Cox D.R."/>
            <person name="Olson M.V."/>
            <person name="Kaul R."/>
            <person name="Raymond C."/>
            <person name="Shimizu N."/>
            <person name="Kawasaki K."/>
            <person name="Minoshima S."/>
            <person name="Evans G.A."/>
            <person name="Athanasiou M."/>
            <person name="Schultz R."/>
            <person name="Roe B.A."/>
            <person name="Chen F."/>
            <person name="Pan H."/>
            <person name="Ramser J."/>
            <person name="Lehrach H."/>
            <person name="Reinhardt R."/>
            <person name="McCombie W.R."/>
            <person name="de la Bastide M."/>
            <person name="Dedhia N."/>
            <person name="Blocker H."/>
            <person name="Hornischer K."/>
            <person name="Nordsiek G."/>
            <person name="Agarwala R."/>
            <person name="Aravind L."/>
            <person name="Bailey J.A."/>
            <person name="Bateman A."/>
            <person name="Batzoglou S."/>
            <person name="Birney E."/>
            <person name="Bork P."/>
            <person name="Brown D.G."/>
            <person name="Burge C.B."/>
            <person name="Cerutti L."/>
            <person name="Chen H.C."/>
            <person name="Church D."/>
            <person name="Clamp M."/>
            <person name="Copley R.R."/>
            <person name="Doerks T."/>
            <person name="Eddy S.R."/>
            <person name="Eichler E.E."/>
            <person name="Furey T.S."/>
            <person name="Galagan J."/>
            <person name="Gilbert J.G."/>
            <person name="Harmon C."/>
            <person name="Hayashizaki Y."/>
            <person name="Haussler D."/>
            <person name="Hermjakob H."/>
            <person name="Hokamp K."/>
            <person name="Jang W."/>
            <person name="Johnson L.S."/>
            <person name="Jones T.A."/>
            <person name="Kasif S."/>
            <person name="Kaspryzk A."/>
            <person name="Kennedy S."/>
            <person name="Kent W.J."/>
            <person name="Kitts P."/>
            <person name="Koonin E.V."/>
            <person name="Korf I."/>
            <person name="Kulp D."/>
            <person name="Lancet D."/>
            <person name="Lowe T.M."/>
            <person name="McLysaght A."/>
            <person name="Mikkelsen T."/>
            <person name="Moran J.V."/>
            <person name="Mulder N."/>
            <person name="Pollara V.J."/>
            <person name="Ponting C.P."/>
            <person name="Schuler G."/>
            <person name="Schultz J."/>
            <person name="Slater G."/>
            <person name="Smit A.F."/>
            <person name="Stupka E."/>
            <person name="Szustakowski J."/>
            <person name="Thierry-Mieg D."/>
            <person name="Thierry-Mieg J."/>
            <person name="Wagner L."/>
            <person name="Wallis J."/>
            <person name="Wheeler R."/>
            <person name="Williams A."/>
            <person name="Wolf Y.I."/>
            <person name="Wolfe K.H."/>
            <person name="Yang S.P."/>
            <person name="Yeh R.F."/>
            <person name="Collins F."/>
            <person name="Guyer M.S."/>
            <person name="Peterson J."/>
            <person name="Felsenfeld A."/>
            <person name="Wetterstrand K.A."/>
            <person name="Patrinos A."/>
            <person name="Morgan M.J."/>
            <person name="de Jong P."/>
            <person name="Catanese J.J."/>
            <person name="Osoegawa K."/>
            <person name="Shizuya H."/>
            <person name="Choi S."/>
            <person name="Chen Y.J."/>
        </authorList>
    </citation>
    <scope>NUCLEOTIDE SEQUENCE [LARGE SCALE GENOMIC DNA]</scope>
</reference>
<feature type="compositionally biased region" description="Basic and acidic residues" evidence="1">
    <location>
        <begin position="1"/>
        <end position="10"/>
    </location>
</feature>